<dbReference type="AlphaFoldDB" id="A0A165EYR8"/>
<dbReference type="EMBL" id="KV423988">
    <property type="protein sequence ID" value="KZT55811.1"/>
    <property type="molecule type" value="Genomic_DNA"/>
</dbReference>
<protein>
    <submittedName>
        <fullName evidence="2">Uncharacterized protein</fullName>
    </submittedName>
</protein>
<gene>
    <name evidence="2" type="ORF">CALCODRAFT_498137</name>
</gene>
<evidence type="ECO:0000313" key="2">
    <source>
        <dbReference type="EMBL" id="KZT55811.1"/>
    </source>
</evidence>
<evidence type="ECO:0000256" key="1">
    <source>
        <dbReference type="SAM" id="MobiDB-lite"/>
    </source>
</evidence>
<organism evidence="2 3">
    <name type="scientific">Calocera cornea HHB12733</name>
    <dbReference type="NCBI Taxonomy" id="1353952"/>
    <lineage>
        <taxon>Eukaryota</taxon>
        <taxon>Fungi</taxon>
        <taxon>Dikarya</taxon>
        <taxon>Basidiomycota</taxon>
        <taxon>Agaricomycotina</taxon>
        <taxon>Dacrymycetes</taxon>
        <taxon>Dacrymycetales</taxon>
        <taxon>Dacrymycetaceae</taxon>
        <taxon>Calocera</taxon>
    </lineage>
</organism>
<reference evidence="2 3" key="1">
    <citation type="journal article" date="2016" name="Mol. Biol. Evol.">
        <title>Comparative Genomics of Early-Diverging Mushroom-Forming Fungi Provides Insights into the Origins of Lignocellulose Decay Capabilities.</title>
        <authorList>
            <person name="Nagy L.G."/>
            <person name="Riley R."/>
            <person name="Tritt A."/>
            <person name="Adam C."/>
            <person name="Daum C."/>
            <person name="Floudas D."/>
            <person name="Sun H."/>
            <person name="Yadav J.S."/>
            <person name="Pangilinan J."/>
            <person name="Larsson K.H."/>
            <person name="Matsuura K."/>
            <person name="Barry K."/>
            <person name="Labutti K."/>
            <person name="Kuo R."/>
            <person name="Ohm R.A."/>
            <person name="Bhattacharya S.S."/>
            <person name="Shirouzu T."/>
            <person name="Yoshinaga Y."/>
            <person name="Martin F.M."/>
            <person name="Grigoriev I.V."/>
            <person name="Hibbett D.S."/>
        </authorList>
    </citation>
    <scope>NUCLEOTIDE SEQUENCE [LARGE SCALE GENOMIC DNA]</scope>
    <source>
        <strain evidence="2 3">HHB12733</strain>
    </source>
</reference>
<dbReference type="InParanoid" id="A0A165EYR8"/>
<dbReference type="PANTHER" id="PTHR38887:SF1">
    <property type="entry name" value="RAS MODIFICATION PROTEIN ERF4"/>
    <property type="match status" value="1"/>
</dbReference>
<feature type="compositionally biased region" description="Polar residues" evidence="1">
    <location>
        <begin position="365"/>
        <end position="374"/>
    </location>
</feature>
<dbReference type="STRING" id="1353952.A0A165EYR8"/>
<feature type="region of interest" description="Disordered" evidence="1">
    <location>
        <begin position="1"/>
        <end position="89"/>
    </location>
</feature>
<dbReference type="InterPro" id="IPR053221">
    <property type="entry name" value="Burnettramic_acid_biosynth"/>
</dbReference>
<evidence type="ECO:0000313" key="3">
    <source>
        <dbReference type="Proteomes" id="UP000076842"/>
    </source>
</evidence>
<feature type="region of interest" description="Disordered" evidence="1">
    <location>
        <begin position="524"/>
        <end position="581"/>
    </location>
</feature>
<proteinExistence type="predicted"/>
<dbReference type="OrthoDB" id="3068835at2759"/>
<keyword evidence="3" id="KW-1185">Reference proteome</keyword>
<feature type="compositionally biased region" description="Acidic residues" evidence="1">
    <location>
        <begin position="530"/>
        <end position="566"/>
    </location>
</feature>
<dbReference type="PANTHER" id="PTHR38887">
    <property type="entry name" value="CHROMOSOME 21, WHOLE GENOME SHOTGUN SEQUENCE"/>
    <property type="match status" value="1"/>
</dbReference>
<feature type="region of interest" description="Disordered" evidence="1">
    <location>
        <begin position="360"/>
        <end position="400"/>
    </location>
</feature>
<dbReference type="Proteomes" id="UP000076842">
    <property type="component" value="Unassembled WGS sequence"/>
</dbReference>
<name>A0A165EYR8_9BASI</name>
<accession>A0A165EYR8</accession>
<sequence>MENQPQTSYAPPANPPPPGYAYSGINPQSKTEEAGFPPQPLSKDEESGYGHASKAGQVAYIPDQEPDAYNDGFASLSNVKQPPKDVPAPEYTEADAAALWPNLPPRPVQKGQKLPLPVAVPQLTGNFDSMFVRAYCPQLEAAGVGMQEWVDFCDGLNLAIVASPPLRVVDKVGLIIGFVPNEWAMIAGTVMQFVAQTGMAVLSKRLTDRYLRRVNREYFEPRGLRVRLCRTAAMRALVGKDDSADLPHKAVRVAKSIGREVENVVLKYPILPGTGKLFELMHKPLAPVDAHSELSVTERRLADMTGLICPLSFDVPAPKKPTDLVGRMNELAVKMDRNMALNDESRAVRTRRLLEIRQGIARAPSSHNGSSGSAHTGYASAPPAPFGQQPLVASPAPYGPQGYASPPEAYGYPSYPSYSPKQHKKALKESLKAEKRARKEELRAQRRGMPFSLLGPTQERREVKDEEKYMKAELKARKDVMKGRKPRAWYLQDEVKRVDRLEYNMTLELIWIVVLNAEQDEAIKDKEQVDSAEDVEYVPEEEFEEEVEREEEEDEEFALGEREEEGVGPAGAPATLPVRAQ</sequence>